<protein>
    <submittedName>
        <fullName evidence="1">Uncharacterized protein</fullName>
    </submittedName>
</protein>
<proteinExistence type="predicted"/>
<dbReference type="AlphaFoldDB" id="A0A0L9YDU8"/>
<accession>A0A0L9YDU8</accession>
<dbReference type="RefSeq" id="WP_053341552.1">
    <property type="nucleotide sequence ID" value="NZ_JACBBU010000002.1"/>
</dbReference>
<organism evidence="1 2">
    <name type="scientific">Clostridium botulinum</name>
    <dbReference type="NCBI Taxonomy" id="1491"/>
    <lineage>
        <taxon>Bacteria</taxon>
        <taxon>Bacillati</taxon>
        <taxon>Bacillota</taxon>
        <taxon>Clostridia</taxon>
        <taxon>Eubacteriales</taxon>
        <taxon>Clostridiaceae</taxon>
        <taxon>Clostridium</taxon>
    </lineage>
</organism>
<evidence type="ECO:0000313" key="1">
    <source>
        <dbReference type="EMBL" id="NFF87832.1"/>
    </source>
</evidence>
<dbReference type="Proteomes" id="UP000476820">
    <property type="component" value="Unassembled WGS sequence"/>
</dbReference>
<name>A0A0L9YDU8_CLOBO</name>
<evidence type="ECO:0000313" key="2">
    <source>
        <dbReference type="Proteomes" id="UP000476820"/>
    </source>
</evidence>
<gene>
    <name evidence="1" type="ORF">FC774_08110</name>
</gene>
<comment type="caution">
    <text evidence="1">The sequence shown here is derived from an EMBL/GenBank/DDBJ whole genome shotgun (WGS) entry which is preliminary data.</text>
</comment>
<dbReference type="OrthoDB" id="359789at2"/>
<sequence length="148" mass="17178">MNDTQKNDLFYVCCLIEFISRKSKNRRSTIVEILGSKELARQLDIAQVNHCLSFEQVSDEIIEYFNIQEGNFDTVGLCKYNVPSVQSIGKVYQRLILSIISEKDNLADVLFEVFNSFISDEISDFNSSVYYSNPDYLKWSYLEGRLLE</sequence>
<dbReference type="EMBL" id="SWOV01000017">
    <property type="protein sequence ID" value="NFF87832.1"/>
    <property type="molecule type" value="Genomic_DNA"/>
</dbReference>
<reference evidence="1 2" key="1">
    <citation type="submission" date="2019-04" db="EMBL/GenBank/DDBJ databases">
        <title>Genome sequencing of Clostridium botulinum Groups I-IV and Clostridium butyricum.</title>
        <authorList>
            <person name="Brunt J."/>
            <person name="Van Vliet A.H.M."/>
            <person name="Stringer S.C."/>
            <person name="Carter A.T."/>
            <person name="Peck M.W."/>
        </authorList>
    </citation>
    <scope>NUCLEOTIDE SEQUENCE [LARGE SCALE GENOMIC DNA]</scope>
    <source>
        <strain evidence="1 2">1605</strain>
    </source>
</reference>